<accession>A0ABY2BQG8</accession>
<name>A0ABY2BQG8_9ACTN</name>
<proteinExistence type="predicted"/>
<evidence type="ECO:0000256" key="1">
    <source>
        <dbReference type="SAM" id="MobiDB-lite"/>
    </source>
</evidence>
<dbReference type="EMBL" id="SLWM01000004">
    <property type="protein sequence ID" value="TCO25545.1"/>
    <property type="molecule type" value="Genomic_DNA"/>
</dbReference>
<dbReference type="Proteomes" id="UP000295818">
    <property type="component" value="Unassembled WGS sequence"/>
</dbReference>
<reference evidence="2 3" key="1">
    <citation type="journal article" date="2015" name="Stand. Genomic Sci.">
        <title>Genomic Encyclopedia of Bacterial and Archaeal Type Strains, Phase III: the genomes of soil and plant-associated and newly described type strains.</title>
        <authorList>
            <person name="Whitman W.B."/>
            <person name="Woyke T."/>
            <person name="Klenk H.P."/>
            <person name="Zhou Y."/>
            <person name="Lilburn T.G."/>
            <person name="Beck B.J."/>
            <person name="De Vos P."/>
            <person name="Vandamme P."/>
            <person name="Eisen J.A."/>
            <person name="Garrity G."/>
            <person name="Hugenholtz P."/>
            <person name="Kyrpides N.C."/>
        </authorList>
    </citation>
    <scope>NUCLEOTIDE SEQUENCE [LARGE SCALE GENOMIC DNA]</scope>
    <source>
        <strain evidence="2 3">VKM Ac-2538</strain>
    </source>
</reference>
<sequence>MFGWKITGPGHGFTLVNINDWQGAIASAPLSHLGFHAPLLLTADSKTLPSDLDSYFSMVSPSFLNSPADGPYNMTYVLGSWDQISWDQQVRVDSLSEMHNRRVVGSDTGGTYGDSQPGA</sequence>
<comment type="caution">
    <text evidence="2">The sequence shown here is derived from an EMBL/GenBank/DDBJ whole genome shotgun (WGS) entry which is preliminary data.</text>
</comment>
<organism evidence="2 3">
    <name type="scientific">Kribbella orskensis</name>
    <dbReference type="NCBI Taxonomy" id="2512216"/>
    <lineage>
        <taxon>Bacteria</taxon>
        <taxon>Bacillati</taxon>
        <taxon>Actinomycetota</taxon>
        <taxon>Actinomycetes</taxon>
        <taxon>Propionibacteriales</taxon>
        <taxon>Kribbellaceae</taxon>
        <taxon>Kribbella</taxon>
    </lineage>
</organism>
<protein>
    <submittedName>
        <fullName evidence="2">Uncharacterized protein</fullName>
    </submittedName>
</protein>
<gene>
    <name evidence="2" type="ORF">EV644_10449</name>
</gene>
<evidence type="ECO:0000313" key="3">
    <source>
        <dbReference type="Proteomes" id="UP000295818"/>
    </source>
</evidence>
<keyword evidence="3" id="KW-1185">Reference proteome</keyword>
<feature type="region of interest" description="Disordered" evidence="1">
    <location>
        <begin position="97"/>
        <end position="119"/>
    </location>
</feature>
<evidence type="ECO:0000313" key="2">
    <source>
        <dbReference type="EMBL" id="TCO25545.1"/>
    </source>
</evidence>